<comment type="caution">
    <text evidence="4">The sequence shown here is derived from an EMBL/GenBank/DDBJ whole genome shotgun (WGS) entry which is preliminary data.</text>
</comment>
<dbReference type="PROSITE" id="PS51257">
    <property type="entry name" value="PROKAR_LIPOPROTEIN"/>
    <property type="match status" value="1"/>
</dbReference>
<dbReference type="Gene3D" id="2.40.420.20">
    <property type="match status" value="1"/>
</dbReference>
<dbReference type="GO" id="GO:0015562">
    <property type="term" value="F:efflux transmembrane transporter activity"/>
    <property type="evidence" value="ECO:0007669"/>
    <property type="project" value="TreeGrafter"/>
</dbReference>
<evidence type="ECO:0000313" key="4">
    <source>
        <dbReference type="EMBL" id="GAC20484.1"/>
    </source>
</evidence>
<dbReference type="Pfam" id="PF25990">
    <property type="entry name" value="Beta-barrel_YknX"/>
    <property type="match status" value="1"/>
</dbReference>
<dbReference type="Gene3D" id="2.40.30.170">
    <property type="match status" value="1"/>
</dbReference>
<dbReference type="RefSeq" id="WP_007622435.1">
    <property type="nucleotide sequence ID" value="NZ_BAEO01000054.1"/>
</dbReference>
<sequence length="399" mass="44716">MNKWILLSACILFLGACSESPQSTVPLYQVEPKGFAVVIPAVGELEAAQAERINTPGRSPMIIDWLAEENSWVTKGQVVARFDAEQLLLDSREEELEMMLLDMDMRKQNAQESQQQNELDSDKVLVGKEFKFVDAFAIDDLRLYSKLEIIDTLSNRDYLGAKEEFIEWKESSIDDRNQSALAVLDIRKGGHQAKFQQHQSALSQLEVIAPYDGMLVYEKNWRGDKASIGQTVFPGSTIATIPNLEKMQAKLYVLDKNAIDLEVGQTVNLTLDAYPDEKLEGEVLTVSGFSRTVKRGNPTKYFELLVSLDEQSTTLQPGAKVSGTVNVTNTQTKIVIPLQAIFNEKSENYVYIKDGRSFTRRPVKTADKNLYFVEIVEGLKAGDIIALSVPEDALRSTYE</sequence>
<comment type="similarity">
    <text evidence="1">Belongs to the membrane fusion protein (MFP) (TC 8.A.1) family.</text>
</comment>
<feature type="domain" description="CzcB-like C-terminal circularly permuted SH3-like" evidence="2">
    <location>
        <begin position="334"/>
        <end position="386"/>
    </location>
</feature>
<feature type="domain" description="YknX-like beta-barrel" evidence="3">
    <location>
        <begin position="254"/>
        <end position="322"/>
    </location>
</feature>
<dbReference type="InterPro" id="IPR006143">
    <property type="entry name" value="RND_pump_MFP"/>
</dbReference>
<dbReference type="Proteomes" id="UP000006327">
    <property type="component" value="Unassembled WGS sequence"/>
</dbReference>
<keyword evidence="5" id="KW-1185">Reference proteome</keyword>
<dbReference type="NCBIfam" id="TIGR01730">
    <property type="entry name" value="RND_mfp"/>
    <property type="match status" value="1"/>
</dbReference>
<dbReference type="STRING" id="493475.GARC_3530"/>
<dbReference type="eggNOG" id="COG0845">
    <property type="taxonomic scope" value="Bacteria"/>
</dbReference>
<dbReference type="AlphaFoldDB" id="K6XIK4"/>
<proteinExistence type="inferred from homology"/>
<evidence type="ECO:0000256" key="1">
    <source>
        <dbReference type="ARBA" id="ARBA00009477"/>
    </source>
</evidence>
<organism evidence="4 5">
    <name type="scientific">Paraglaciecola arctica BSs20135</name>
    <dbReference type="NCBI Taxonomy" id="493475"/>
    <lineage>
        <taxon>Bacteria</taxon>
        <taxon>Pseudomonadati</taxon>
        <taxon>Pseudomonadota</taxon>
        <taxon>Gammaproteobacteria</taxon>
        <taxon>Alteromonadales</taxon>
        <taxon>Alteromonadaceae</taxon>
        <taxon>Paraglaciecola</taxon>
    </lineage>
</organism>
<evidence type="ECO:0000313" key="5">
    <source>
        <dbReference type="Proteomes" id="UP000006327"/>
    </source>
</evidence>
<gene>
    <name evidence="4" type="ORF">GARC_3530</name>
</gene>
<reference evidence="4 5" key="1">
    <citation type="journal article" date="2017" name="Antonie Van Leeuwenhoek">
        <title>Rhizobium rhizosphaerae sp. nov., a novel species isolated from rice rhizosphere.</title>
        <authorList>
            <person name="Zhao J.J."/>
            <person name="Zhang J."/>
            <person name="Zhang R.J."/>
            <person name="Zhang C.W."/>
            <person name="Yin H.Q."/>
            <person name="Zhang X.X."/>
        </authorList>
    </citation>
    <scope>NUCLEOTIDE SEQUENCE [LARGE SCALE GENOMIC DNA]</scope>
    <source>
        <strain evidence="4 5">BSs20135</strain>
    </source>
</reference>
<dbReference type="Pfam" id="PF25975">
    <property type="entry name" value="CzcB_C"/>
    <property type="match status" value="1"/>
</dbReference>
<dbReference type="GO" id="GO:1990281">
    <property type="term" value="C:efflux pump complex"/>
    <property type="evidence" value="ECO:0007669"/>
    <property type="project" value="TreeGrafter"/>
</dbReference>
<name>K6XIK4_9ALTE</name>
<dbReference type="InterPro" id="IPR058649">
    <property type="entry name" value="CzcB_C"/>
</dbReference>
<dbReference type="EMBL" id="BAEO01000054">
    <property type="protein sequence ID" value="GAC20484.1"/>
    <property type="molecule type" value="Genomic_DNA"/>
</dbReference>
<accession>K6XIK4</accession>
<evidence type="ECO:0000259" key="3">
    <source>
        <dbReference type="Pfam" id="PF25990"/>
    </source>
</evidence>
<dbReference type="PANTHER" id="PTHR30469">
    <property type="entry name" value="MULTIDRUG RESISTANCE PROTEIN MDTA"/>
    <property type="match status" value="1"/>
</dbReference>
<evidence type="ECO:0000259" key="2">
    <source>
        <dbReference type="Pfam" id="PF25975"/>
    </source>
</evidence>
<protein>
    <submittedName>
        <fullName evidence="4">Membrane fusion efflux protein, putative</fullName>
    </submittedName>
</protein>
<dbReference type="InterPro" id="IPR058636">
    <property type="entry name" value="Beta-barrel_YknX"/>
</dbReference>
<dbReference type="PANTHER" id="PTHR30469:SF15">
    <property type="entry name" value="HLYD FAMILY OF SECRETION PROTEINS"/>
    <property type="match status" value="1"/>
</dbReference>
<dbReference type="OrthoDB" id="8738918at2"/>